<evidence type="ECO:0000313" key="2">
    <source>
        <dbReference type="EMBL" id="SDE58909.1"/>
    </source>
</evidence>
<dbReference type="AlphaFoldDB" id="A0A1G7E5N0"/>
<feature type="region of interest" description="Disordered" evidence="1">
    <location>
        <begin position="26"/>
        <end position="56"/>
    </location>
</feature>
<protein>
    <submittedName>
        <fullName evidence="2">Uncharacterized protein</fullName>
    </submittedName>
</protein>
<organism evidence="2 3">
    <name type="scientific">Salipiger thiooxidans</name>
    <dbReference type="NCBI Taxonomy" id="282683"/>
    <lineage>
        <taxon>Bacteria</taxon>
        <taxon>Pseudomonadati</taxon>
        <taxon>Pseudomonadota</taxon>
        <taxon>Alphaproteobacteria</taxon>
        <taxon>Rhodobacterales</taxon>
        <taxon>Roseobacteraceae</taxon>
        <taxon>Salipiger</taxon>
    </lineage>
</organism>
<dbReference type="Proteomes" id="UP000198994">
    <property type="component" value="Unassembled WGS sequence"/>
</dbReference>
<dbReference type="RefSeq" id="WP_008886806.1">
    <property type="nucleotide sequence ID" value="NZ_FNAV01000005.1"/>
</dbReference>
<name>A0A1G7E5N0_9RHOB</name>
<dbReference type="EMBL" id="FNAV01000005">
    <property type="protein sequence ID" value="SDE58909.1"/>
    <property type="molecule type" value="Genomic_DNA"/>
</dbReference>
<accession>A0A1G7E5N0</accession>
<gene>
    <name evidence="2" type="ORF">SAMN04488105_105142</name>
</gene>
<reference evidence="3" key="1">
    <citation type="submission" date="2016-10" db="EMBL/GenBank/DDBJ databases">
        <authorList>
            <person name="Varghese N."/>
            <person name="Submissions S."/>
        </authorList>
    </citation>
    <scope>NUCLEOTIDE SEQUENCE [LARGE SCALE GENOMIC DNA]</scope>
    <source>
        <strain evidence="3">DSM 10146</strain>
    </source>
</reference>
<evidence type="ECO:0000313" key="3">
    <source>
        <dbReference type="Proteomes" id="UP000198994"/>
    </source>
</evidence>
<keyword evidence="3" id="KW-1185">Reference proteome</keyword>
<sequence>MPNEKTLHRFHAAFATGAGGAIAIFTPEAPEKDTGTAQPAVDAAGPLPRSGAHQQL</sequence>
<evidence type="ECO:0000256" key="1">
    <source>
        <dbReference type="SAM" id="MobiDB-lite"/>
    </source>
</evidence>
<proteinExistence type="predicted"/>